<evidence type="ECO:0000313" key="1">
    <source>
        <dbReference type="EMBL" id="MEA5428370.1"/>
    </source>
</evidence>
<dbReference type="RefSeq" id="WP_323260637.1">
    <property type="nucleotide sequence ID" value="NZ_JAYGIM010000013.1"/>
</dbReference>
<dbReference type="NCBIfam" id="TIGR03519">
    <property type="entry name" value="T9SS_PorP_fam"/>
    <property type="match status" value="1"/>
</dbReference>
<name>A0ABU5SM82_9BACT</name>
<gene>
    <name evidence="1" type="ORF">VB798_17385</name>
</gene>
<reference evidence="1 2" key="1">
    <citation type="submission" date="2023-12" db="EMBL/GenBank/DDBJ databases">
        <title>Novel species of the genus Arcicella isolated from rivers.</title>
        <authorList>
            <person name="Lu H."/>
        </authorList>
    </citation>
    <scope>NUCLEOTIDE SEQUENCE [LARGE SCALE GENOMIC DNA]</scope>
    <source>
        <strain evidence="1 2">DC25W</strain>
    </source>
</reference>
<dbReference type="EMBL" id="JAYGIM010000013">
    <property type="protein sequence ID" value="MEA5428370.1"/>
    <property type="molecule type" value="Genomic_DNA"/>
</dbReference>
<comment type="caution">
    <text evidence="1">The sequence shown here is derived from an EMBL/GenBank/DDBJ whole genome shotgun (WGS) entry which is preliminary data.</text>
</comment>
<keyword evidence="2" id="KW-1185">Reference proteome</keyword>
<dbReference type="Pfam" id="PF11751">
    <property type="entry name" value="PorP_SprF"/>
    <property type="match status" value="1"/>
</dbReference>
<proteinExistence type="predicted"/>
<evidence type="ECO:0000313" key="2">
    <source>
        <dbReference type="Proteomes" id="UP001302222"/>
    </source>
</evidence>
<dbReference type="Proteomes" id="UP001302222">
    <property type="component" value="Unassembled WGS sequence"/>
</dbReference>
<dbReference type="InterPro" id="IPR019861">
    <property type="entry name" value="PorP/SprF_Bacteroidetes"/>
</dbReference>
<accession>A0ABU5SM82</accession>
<sequence length="364" mass="40643">MKILITIPNSMLKRSFLLILFIILSWPFAKAQDPQYSQFYAAPMFLNPAFAGSAKAPRVSLNHRNQWPSLSANFVTSSLSADLYLEKLKSGVGLLLTSDRQFTNLTTTDIGAFYSYHLKISDGLRANLGVQGSYVTRGVNFADYTFGDQINTYLTTGAYPRYSSDQILQGGNNLTPQLKYWDFSSGAIVYGEQFWVGASVHHINQPNQSFSNQNAVLPVRIGIQAGFNIPLDDYMLGNNLGDAVDREKSITPVVHYRRQGQSDQLDVGAYLTYSPIVIGAWYRGIPIKTYKKDNTSIISHDALVFLVGYRQDNFSIGYSYDATISRLSSTGGAHELSLSYTFSDLIQPKRNVRPRKGELKCPKF</sequence>
<organism evidence="1 2">
    <name type="scientific">Arcicella lustrica</name>
    <dbReference type="NCBI Taxonomy" id="2984196"/>
    <lineage>
        <taxon>Bacteria</taxon>
        <taxon>Pseudomonadati</taxon>
        <taxon>Bacteroidota</taxon>
        <taxon>Cytophagia</taxon>
        <taxon>Cytophagales</taxon>
        <taxon>Flectobacillaceae</taxon>
        <taxon>Arcicella</taxon>
    </lineage>
</organism>
<protein>
    <submittedName>
        <fullName evidence="1">Type IX secretion system membrane protein PorP/SprF</fullName>
    </submittedName>
</protein>